<dbReference type="Proteomes" id="UP000263642">
    <property type="component" value="Unassembled WGS sequence"/>
</dbReference>
<gene>
    <name evidence="3" type="ORF">DIT97_09880</name>
</gene>
<feature type="transmembrane region" description="Helical" evidence="2">
    <location>
        <begin position="85"/>
        <end position="105"/>
    </location>
</feature>
<evidence type="ECO:0008006" key="5">
    <source>
        <dbReference type="Google" id="ProtNLM"/>
    </source>
</evidence>
<evidence type="ECO:0000313" key="3">
    <source>
        <dbReference type="EMBL" id="HCO23337.1"/>
    </source>
</evidence>
<keyword evidence="2" id="KW-0472">Membrane</keyword>
<reference evidence="3 4" key="1">
    <citation type="journal article" date="2018" name="Nat. Biotechnol.">
        <title>A standardized bacterial taxonomy based on genome phylogeny substantially revises the tree of life.</title>
        <authorList>
            <person name="Parks D.H."/>
            <person name="Chuvochina M."/>
            <person name="Waite D.W."/>
            <person name="Rinke C."/>
            <person name="Skarshewski A."/>
            <person name="Chaumeil P.A."/>
            <person name="Hugenholtz P."/>
        </authorList>
    </citation>
    <scope>NUCLEOTIDE SEQUENCE [LARGE SCALE GENOMIC DNA]</scope>
    <source>
        <strain evidence="3">UBA9375</strain>
    </source>
</reference>
<dbReference type="EMBL" id="DQAY01000056">
    <property type="protein sequence ID" value="HCO23337.1"/>
    <property type="molecule type" value="Genomic_DNA"/>
</dbReference>
<comment type="caution">
    <text evidence="3">The sequence shown here is derived from an EMBL/GenBank/DDBJ whole genome shotgun (WGS) entry which is preliminary data.</text>
</comment>
<name>A0A3D3R5P5_9PLAN</name>
<sequence>MAIFVCKQCSHTENTLDEYIGRKARCLNCQSLGTIEAAPASTEPDIKSKSEPIMPPPSPPASVSTPEAAEKSKPADSAARDSQSLIILVILVSLLLGVQIINLFLSSPTPQRWEYDIISPRDSVVVEKLNRLGAEGWDIVSARRATGYDNEASYEMLIRRAK</sequence>
<protein>
    <recommendedName>
        <fullName evidence="5">DUF4177 domain-containing protein</fullName>
    </recommendedName>
</protein>
<organism evidence="3 4">
    <name type="scientific">Gimesia maris</name>
    <dbReference type="NCBI Taxonomy" id="122"/>
    <lineage>
        <taxon>Bacteria</taxon>
        <taxon>Pseudomonadati</taxon>
        <taxon>Planctomycetota</taxon>
        <taxon>Planctomycetia</taxon>
        <taxon>Planctomycetales</taxon>
        <taxon>Planctomycetaceae</taxon>
        <taxon>Gimesia</taxon>
    </lineage>
</organism>
<dbReference type="AlphaFoldDB" id="A0A3D3R5P5"/>
<dbReference type="RefSeq" id="WP_278440955.1">
    <property type="nucleotide sequence ID" value="NZ_CAXBMG010000054.1"/>
</dbReference>
<feature type="region of interest" description="Disordered" evidence="1">
    <location>
        <begin position="40"/>
        <end position="80"/>
    </location>
</feature>
<evidence type="ECO:0000256" key="2">
    <source>
        <dbReference type="SAM" id="Phobius"/>
    </source>
</evidence>
<keyword evidence="2" id="KW-0812">Transmembrane</keyword>
<evidence type="ECO:0000313" key="4">
    <source>
        <dbReference type="Proteomes" id="UP000263642"/>
    </source>
</evidence>
<proteinExistence type="predicted"/>
<evidence type="ECO:0000256" key="1">
    <source>
        <dbReference type="SAM" id="MobiDB-lite"/>
    </source>
</evidence>
<keyword evidence="2" id="KW-1133">Transmembrane helix</keyword>
<accession>A0A3D3R5P5</accession>